<feature type="compositionally biased region" description="Basic and acidic residues" evidence="1">
    <location>
        <begin position="186"/>
        <end position="198"/>
    </location>
</feature>
<evidence type="ECO:0000256" key="1">
    <source>
        <dbReference type="SAM" id="MobiDB-lite"/>
    </source>
</evidence>
<keyword evidence="3" id="KW-1185">Reference proteome</keyword>
<feature type="region of interest" description="Disordered" evidence="1">
    <location>
        <begin position="44"/>
        <end position="96"/>
    </location>
</feature>
<evidence type="ECO:0000313" key="2">
    <source>
        <dbReference type="EMBL" id="KAF2858772.1"/>
    </source>
</evidence>
<reference evidence="2" key="1">
    <citation type="journal article" date="2020" name="Stud. Mycol.">
        <title>101 Dothideomycetes genomes: a test case for predicting lifestyles and emergence of pathogens.</title>
        <authorList>
            <person name="Haridas S."/>
            <person name="Albert R."/>
            <person name="Binder M."/>
            <person name="Bloem J."/>
            <person name="Labutti K."/>
            <person name="Salamov A."/>
            <person name="Andreopoulos B."/>
            <person name="Baker S."/>
            <person name="Barry K."/>
            <person name="Bills G."/>
            <person name="Bluhm B."/>
            <person name="Cannon C."/>
            <person name="Castanera R."/>
            <person name="Culley D."/>
            <person name="Daum C."/>
            <person name="Ezra D."/>
            <person name="Gonzalez J."/>
            <person name="Henrissat B."/>
            <person name="Kuo A."/>
            <person name="Liang C."/>
            <person name="Lipzen A."/>
            <person name="Lutzoni F."/>
            <person name="Magnuson J."/>
            <person name="Mondo S."/>
            <person name="Nolan M."/>
            <person name="Ohm R."/>
            <person name="Pangilinan J."/>
            <person name="Park H.-J."/>
            <person name="Ramirez L."/>
            <person name="Alfaro M."/>
            <person name="Sun H."/>
            <person name="Tritt A."/>
            <person name="Yoshinaga Y."/>
            <person name="Zwiers L.-H."/>
            <person name="Turgeon B."/>
            <person name="Goodwin S."/>
            <person name="Spatafora J."/>
            <person name="Crous P."/>
            <person name="Grigoriev I."/>
        </authorList>
    </citation>
    <scope>NUCLEOTIDE SEQUENCE</scope>
    <source>
        <strain evidence="2">CBS 480.64</strain>
    </source>
</reference>
<organism evidence="2 3">
    <name type="scientific">Piedraia hortae CBS 480.64</name>
    <dbReference type="NCBI Taxonomy" id="1314780"/>
    <lineage>
        <taxon>Eukaryota</taxon>
        <taxon>Fungi</taxon>
        <taxon>Dikarya</taxon>
        <taxon>Ascomycota</taxon>
        <taxon>Pezizomycotina</taxon>
        <taxon>Dothideomycetes</taxon>
        <taxon>Dothideomycetidae</taxon>
        <taxon>Capnodiales</taxon>
        <taxon>Piedraiaceae</taxon>
        <taxon>Piedraia</taxon>
    </lineage>
</organism>
<evidence type="ECO:0000313" key="3">
    <source>
        <dbReference type="Proteomes" id="UP000799421"/>
    </source>
</evidence>
<gene>
    <name evidence="2" type="ORF">K470DRAFT_118300</name>
</gene>
<dbReference type="AlphaFoldDB" id="A0A6A7BUL6"/>
<dbReference type="OrthoDB" id="3255572at2759"/>
<dbReference type="EMBL" id="MU006003">
    <property type="protein sequence ID" value="KAF2858772.1"/>
    <property type="molecule type" value="Genomic_DNA"/>
</dbReference>
<sequence length="387" mass="44646">MVEALINHVKDKPEMTVDEMLWWLWQTYGIVVGTRTIRRVFERHGQASKSKGDAPAEPSHEAEVPQNNGLQPQPFASSYPSPMPPAPSEEQQMAQALVQPPEFPVLDSMGGEGLPDDDQETLQLELRRLELEKRSVELRLKLRRLHQGKADSVKSSSSEAPSPLYNPVAAAQMSVGVKRDSRSKKKIEETKRRTAERQERMLRDLERRSRRRDHLTAEWVQSKDIWPLRAQRLLAELMHQYGCYAYTQDNNTVFELIYRELYALVDLAKGDWNPQVHGEMLRERMKRKMAQLRGKMLKTGEIFPRQDRYDSWERTPNFAGETAGITVGDEAELDQSLHTSEIPDLQQTPRHDELQFQPVMHHSPTSQYPMVPQVHHPNMLPYGDMNA</sequence>
<dbReference type="Proteomes" id="UP000799421">
    <property type="component" value="Unassembled WGS sequence"/>
</dbReference>
<name>A0A6A7BUL6_9PEZI</name>
<accession>A0A6A7BUL6</accession>
<feature type="compositionally biased region" description="Basic and acidic residues" evidence="1">
    <location>
        <begin position="44"/>
        <end position="63"/>
    </location>
</feature>
<proteinExistence type="predicted"/>
<protein>
    <submittedName>
        <fullName evidence="2">Uncharacterized protein</fullName>
    </submittedName>
</protein>
<feature type="region of interest" description="Disordered" evidence="1">
    <location>
        <begin position="173"/>
        <end position="198"/>
    </location>
</feature>